<dbReference type="PANTHER" id="PTHR42791:SF1">
    <property type="entry name" value="N-ACETYLTRANSFERASE DOMAIN-CONTAINING PROTEIN"/>
    <property type="match status" value="1"/>
</dbReference>
<dbReference type="InterPro" id="IPR016181">
    <property type="entry name" value="Acyl_CoA_acyltransferase"/>
</dbReference>
<keyword evidence="2" id="KW-0808">Transferase</keyword>
<dbReference type="Pfam" id="PF13673">
    <property type="entry name" value="Acetyltransf_10"/>
    <property type="match status" value="1"/>
</dbReference>
<dbReference type="Proteomes" id="UP000240760">
    <property type="component" value="Unassembled WGS sequence"/>
</dbReference>
<evidence type="ECO:0000313" key="3">
    <source>
        <dbReference type="Proteomes" id="UP000240760"/>
    </source>
</evidence>
<evidence type="ECO:0000313" key="2">
    <source>
        <dbReference type="EMBL" id="PTB71691.1"/>
    </source>
</evidence>
<dbReference type="SUPFAM" id="SSF55729">
    <property type="entry name" value="Acyl-CoA N-acyltransferases (Nat)"/>
    <property type="match status" value="1"/>
</dbReference>
<sequence>MPLKLVPSTPEDVPLMVETYFEAFSQDPIHQRFAPKGTPSAHAFWTQALTAEIRDKNNHFLSVWDDTASPEAFVGFAKWISPGASPEPVPAVDQWPSEGDQKFSAFFFGRLSDMHHEAMGERPHWYLELLAVNPEYQGKGAASLMLRYGVDKADEDKVECFLDASPKGQPIYERYGFRVVQSDTFLDGTYVQCAMPPEANDASATWRTMSLLELQETDGLLPSLLSCSEFPASFRDGSRVKRLKAVKLVMKRLSSLLSIRIIA</sequence>
<dbReference type="STRING" id="983965.A0A2T4BQU8"/>
<dbReference type="PANTHER" id="PTHR42791">
    <property type="entry name" value="GNAT FAMILY ACETYLTRANSFERASE"/>
    <property type="match status" value="1"/>
</dbReference>
<accession>A0A2T4BQU8</accession>
<dbReference type="Gene3D" id="3.40.630.30">
    <property type="match status" value="1"/>
</dbReference>
<dbReference type="AlphaFoldDB" id="A0A2T4BQU8"/>
<dbReference type="EMBL" id="KZ679146">
    <property type="protein sequence ID" value="PTB71691.1"/>
    <property type="molecule type" value="Genomic_DNA"/>
</dbReference>
<dbReference type="InterPro" id="IPR000182">
    <property type="entry name" value="GNAT_dom"/>
</dbReference>
<dbReference type="InterPro" id="IPR052523">
    <property type="entry name" value="Trichothecene_AcTrans"/>
</dbReference>
<protein>
    <submittedName>
        <fullName evidence="2">Acyl-CoA N-acyltransferase</fullName>
    </submittedName>
</protein>
<evidence type="ECO:0000259" key="1">
    <source>
        <dbReference type="PROSITE" id="PS51186"/>
    </source>
</evidence>
<reference evidence="2 3" key="1">
    <citation type="submission" date="2016-07" db="EMBL/GenBank/DDBJ databases">
        <title>Multiple horizontal gene transfer events from other fungi enriched the ability of initially mycotrophic Trichoderma (Ascomycota) to feed on dead plant biomass.</title>
        <authorList>
            <consortium name="DOE Joint Genome Institute"/>
            <person name="Aerts A."/>
            <person name="Atanasova L."/>
            <person name="Chenthamara K."/>
            <person name="Zhang J."/>
            <person name="Grujic M."/>
            <person name="Henrissat B."/>
            <person name="Kuo A."/>
            <person name="Salamov A."/>
            <person name="Lipzen A."/>
            <person name="Labutti K."/>
            <person name="Barry K."/>
            <person name="Miao Y."/>
            <person name="Rahimi M.J."/>
            <person name="Shen Q."/>
            <person name="Grigoriev I.V."/>
            <person name="Kubicek C.P."/>
            <person name="Druzhinina I.S."/>
        </authorList>
    </citation>
    <scope>NUCLEOTIDE SEQUENCE [LARGE SCALE GENOMIC DNA]</scope>
    <source>
        <strain evidence="2 3">ATCC 18648</strain>
    </source>
</reference>
<dbReference type="CDD" id="cd04301">
    <property type="entry name" value="NAT_SF"/>
    <property type="match status" value="1"/>
</dbReference>
<keyword evidence="2" id="KW-0012">Acyltransferase</keyword>
<keyword evidence="3" id="KW-1185">Reference proteome</keyword>
<organism evidence="2 3">
    <name type="scientific">Trichoderma longibrachiatum ATCC 18648</name>
    <dbReference type="NCBI Taxonomy" id="983965"/>
    <lineage>
        <taxon>Eukaryota</taxon>
        <taxon>Fungi</taxon>
        <taxon>Dikarya</taxon>
        <taxon>Ascomycota</taxon>
        <taxon>Pezizomycotina</taxon>
        <taxon>Sordariomycetes</taxon>
        <taxon>Hypocreomycetidae</taxon>
        <taxon>Hypocreales</taxon>
        <taxon>Hypocreaceae</taxon>
        <taxon>Trichoderma</taxon>
    </lineage>
</organism>
<dbReference type="OrthoDB" id="196847at2759"/>
<dbReference type="GO" id="GO:0016747">
    <property type="term" value="F:acyltransferase activity, transferring groups other than amino-acyl groups"/>
    <property type="evidence" value="ECO:0007669"/>
    <property type="project" value="InterPro"/>
</dbReference>
<gene>
    <name evidence="2" type="ORF">M440DRAFT_8670</name>
</gene>
<name>A0A2T4BQU8_TRILO</name>
<proteinExistence type="predicted"/>
<feature type="domain" description="N-acetyltransferase" evidence="1">
    <location>
        <begin position="61"/>
        <end position="196"/>
    </location>
</feature>
<dbReference type="PROSITE" id="PS51186">
    <property type="entry name" value="GNAT"/>
    <property type="match status" value="1"/>
</dbReference>